<dbReference type="InterPro" id="IPR031100">
    <property type="entry name" value="LOG_fam"/>
</dbReference>
<dbReference type="AlphaFoldDB" id="A0A2H0YXB8"/>
<sequence>MPDDRPFLVCKPNKIESWRIFKIMSEFIEGFDIIRRYTLAVSFFGSARKSLEEDVYAHTEELAKRLAKKGFTVITGGSSGIMEAANKGAFEVGGTSVGLNIDLPEAQTYNPYVTEKFSFDHFFVRKVMLTYASEVCVYFPGGFGTLDEFFEIVTLVQTKKIRKVPIVLFGKAYWEPLLAFIKKTLYEGYATIGEEDMALYTLVDSVDEAYDYIVANVSHSCV</sequence>
<organism evidence="2 3">
    <name type="scientific">Candidatus Kaiserbacteria bacterium CG08_land_8_20_14_0_20_50_21</name>
    <dbReference type="NCBI Taxonomy" id="1974604"/>
    <lineage>
        <taxon>Bacteria</taxon>
        <taxon>Candidatus Kaiseribacteriota</taxon>
    </lineage>
</organism>
<dbReference type="NCBIfam" id="TIGR00730">
    <property type="entry name" value="Rossman fold protein, TIGR00730 family"/>
    <property type="match status" value="1"/>
</dbReference>
<reference evidence="3" key="1">
    <citation type="submission" date="2017-09" db="EMBL/GenBank/DDBJ databases">
        <title>Depth-based differentiation of microbial function through sediment-hosted aquifers and enrichment of novel symbionts in the deep terrestrial subsurface.</title>
        <authorList>
            <person name="Probst A.J."/>
            <person name="Ladd B."/>
            <person name="Jarett J.K."/>
            <person name="Geller-Mcgrath D.E."/>
            <person name="Sieber C.M.K."/>
            <person name="Emerson J.B."/>
            <person name="Anantharaman K."/>
            <person name="Thomas B.C."/>
            <person name="Malmstrom R."/>
            <person name="Stieglmeier M."/>
            <person name="Klingl A."/>
            <person name="Woyke T."/>
            <person name="Ryan C.M."/>
            <person name="Banfield J.F."/>
        </authorList>
    </citation>
    <scope>NUCLEOTIDE SEQUENCE [LARGE SCALE GENOMIC DNA]</scope>
</reference>
<evidence type="ECO:0000313" key="2">
    <source>
        <dbReference type="EMBL" id="PIS43144.1"/>
    </source>
</evidence>
<dbReference type="Pfam" id="PF03641">
    <property type="entry name" value="Lysine_decarbox"/>
    <property type="match status" value="1"/>
</dbReference>
<dbReference type="InterPro" id="IPR005269">
    <property type="entry name" value="LOG"/>
</dbReference>
<name>A0A2H0YXB8_9BACT</name>
<dbReference type="PANTHER" id="PTHR43393:SF3">
    <property type="entry name" value="LYSINE DECARBOXYLASE-LIKE PROTEIN"/>
    <property type="match status" value="1"/>
</dbReference>
<comment type="caution">
    <text evidence="2">The sequence shown here is derived from an EMBL/GenBank/DDBJ whole genome shotgun (WGS) entry which is preliminary data.</text>
</comment>
<evidence type="ECO:0000256" key="1">
    <source>
        <dbReference type="RuleBase" id="RU363015"/>
    </source>
</evidence>
<dbReference type="PANTHER" id="PTHR43393">
    <property type="entry name" value="CYTOKININ RIBOSIDE 5'-MONOPHOSPHATE PHOSPHORIBOHYDROLASE"/>
    <property type="match status" value="1"/>
</dbReference>
<dbReference type="GO" id="GO:0016787">
    <property type="term" value="F:hydrolase activity"/>
    <property type="evidence" value="ECO:0007669"/>
    <property type="project" value="UniProtKB-KW"/>
</dbReference>
<comment type="similarity">
    <text evidence="1">Belongs to the LOG family.</text>
</comment>
<dbReference type="EC" id="3.2.2.n1" evidence="1"/>
<protein>
    <recommendedName>
        <fullName evidence="1">Cytokinin riboside 5'-monophosphate phosphoribohydrolase</fullName>
        <ecNumber evidence="1">3.2.2.n1</ecNumber>
    </recommendedName>
</protein>
<dbReference type="GO" id="GO:0009691">
    <property type="term" value="P:cytokinin biosynthetic process"/>
    <property type="evidence" value="ECO:0007669"/>
    <property type="project" value="UniProtKB-UniRule"/>
</dbReference>
<dbReference type="Gene3D" id="3.40.50.450">
    <property type="match status" value="1"/>
</dbReference>
<accession>A0A2H0YXB8</accession>
<dbReference type="SUPFAM" id="SSF102405">
    <property type="entry name" value="MCP/YpsA-like"/>
    <property type="match status" value="1"/>
</dbReference>
<dbReference type="GO" id="GO:0005829">
    <property type="term" value="C:cytosol"/>
    <property type="evidence" value="ECO:0007669"/>
    <property type="project" value="TreeGrafter"/>
</dbReference>
<keyword evidence="1" id="KW-0203">Cytokinin biosynthesis</keyword>
<dbReference type="Proteomes" id="UP000228687">
    <property type="component" value="Unassembled WGS sequence"/>
</dbReference>
<dbReference type="InterPro" id="IPR052341">
    <property type="entry name" value="LOG_family_nucleotidases"/>
</dbReference>
<evidence type="ECO:0000313" key="3">
    <source>
        <dbReference type="Proteomes" id="UP000228687"/>
    </source>
</evidence>
<proteinExistence type="inferred from homology"/>
<gene>
    <name evidence="2" type="ORF">COT23_02960</name>
</gene>
<dbReference type="EMBL" id="PEXT01000061">
    <property type="protein sequence ID" value="PIS43144.1"/>
    <property type="molecule type" value="Genomic_DNA"/>
</dbReference>
<keyword evidence="1" id="KW-0378">Hydrolase</keyword>